<dbReference type="InterPro" id="IPR011009">
    <property type="entry name" value="Kinase-like_dom_sf"/>
</dbReference>
<organism evidence="2 3">
    <name type="scientific">Hyphomonas polymorpha PS728</name>
    <dbReference type="NCBI Taxonomy" id="1280954"/>
    <lineage>
        <taxon>Bacteria</taxon>
        <taxon>Pseudomonadati</taxon>
        <taxon>Pseudomonadota</taxon>
        <taxon>Alphaproteobacteria</taxon>
        <taxon>Hyphomonadales</taxon>
        <taxon>Hyphomonadaceae</taxon>
        <taxon>Hyphomonas</taxon>
    </lineage>
</organism>
<reference evidence="2 3" key="1">
    <citation type="journal article" date="2014" name="Antonie Van Leeuwenhoek">
        <title>Hyphomonas beringensis sp. nov. and Hyphomonas chukchiensis sp. nov., isolated from surface seawater of the Bering Sea and Chukchi Sea.</title>
        <authorList>
            <person name="Li C."/>
            <person name="Lai Q."/>
            <person name="Li G."/>
            <person name="Dong C."/>
            <person name="Wang J."/>
            <person name="Liao Y."/>
            <person name="Shao Z."/>
        </authorList>
    </citation>
    <scope>NUCLEOTIDE SEQUENCE [LARGE SCALE GENOMIC DNA]</scope>
    <source>
        <strain evidence="2 3">PS728</strain>
    </source>
</reference>
<dbReference type="EMBL" id="ARYM01000006">
    <property type="protein sequence ID" value="KCZ99148.1"/>
    <property type="molecule type" value="Genomic_DNA"/>
</dbReference>
<dbReference type="CDD" id="cd05154">
    <property type="entry name" value="ACAD10_11_N-like"/>
    <property type="match status" value="1"/>
</dbReference>
<evidence type="ECO:0000313" key="3">
    <source>
        <dbReference type="Proteomes" id="UP000027100"/>
    </source>
</evidence>
<dbReference type="eggNOG" id="COG3173">
    <property type="taxonomic scope" value="Bacteria"/>
</dbReference>
<evidence type="ECO:0000313" key="2">
    <source>
        <dbReference type="EMBL" id="KCZ99148.1"/>
    </source>
</evidence>
<protein>
    <submittedName>
        <fullName evidence="2">Phosphotransferase enzyme family protein</fullName>
    </submittedName>
</protein>
<dbReference type="OrthoDB" id="3806873at2"/>
<dbReference type="SUPFAM" id="SSF56112">
    <property type="entry name" value="Protein kinase-like (PK-like)"/>
    <property type="match status" value="1"/>
</dbReference>
<dbReference type="PATRIC" id="fig|1280954.3.peg.1270"/>
<keyword evidence="2" id="KW-0808">Transferase</keyword>
<dbReference type="PANTHER" id="PTHR21310">
    <property type="entry name" value="AMINOGLYCOSIDE PHOSPHOTRANSFERASE-RELATED-RELATED"/>
    <property type="match status" value="1"/>
</dbReference>
<dbReference type="GO" id="GO:0016740">
    <property type="term" value="F:transferase activity"/>
    <property type="evidence" value="ECO:0007669"/>
    <property type="project" value="UniProtKB-KW"/>
</dbReference>
<accession>A0A062VLU8</accession>
<gene>
    <name evidence="2" type="ORF">HPO_06253</name>
</gene>
<dbReference type="Proteomes" id="UP000027100">
    <property type="component" value="Unassembled WGS sequence"/>
</dbReference>
<dbReference type="STRING" id="1280954.HPO_06253"/>
<dbReference type="PANTHER" id="PTHR21310:SF57">
    <property type="entry name" value="BLR2944 PROTEIN"/>
    <property type="match status" value="1"/>
</dbReference>
<dbReference type="InterPro" id="IPR002575">
    <property type="entry name" value="Aminoglycoside_PTrfase"/>
</dbReference>
<feature type="domain" description="Aminoglycoside phosphotransferase" evidence="1">
    <location>
        <begin position="28"/>
        <end position="267"/>
    </location>
</feature>
<dbReference type="InterPro" id="IPR051678">
    <property type="entry name" value="AGP_Transferase"/>
</dbReference>
<comment type="caution">
    <text evidence="2">The sequence shown here is derived from an EMBL/GenBank/DDBJ whole genome shotgun (WGS) entry which is preliminary data.</text>
</comment>
<proteinExistence type="predicted"/>
<dbReference type="Gene3D" id="3.30.200.20">
    <property type="entry name" value="Phosphorylase Kinase, domain 1"/>
    <property type="match status" value="1"/>
</dbReference>
<dbReference type="Gene3D" id="3.90.1200.10">
    <property type="match status" value="1"/>
</dbReference>
<dbReference type="AlphaFoldDB" id="A0A062VLU8"/>
<keyword evidence="3" id="KW-1185">Reference proteome</keyword>
<name>A0A062VLU8_9PROT</name>
<dbReference type="InterPro" id="IPR041726">
    <property type="entry name" value="ACAD10_11_N"/>
</dbReference>
<sequence length="336" mass="36434">MGTANDIEKGLSDWASEHYGAAAAIAGLRRLSGGASQETWAFEVEAGEKSEPLILRRAPGGTAAARSSEAITLAIEAALLEATDKAGVRVPGVRHVSPPGSALGEAFVMKRVAGETLGRKILRDAEFETARARLTQQCGEALARIHSVPLSGVPKLPTSLGRNQIDKYEAVYREFNLPRPVFELAFAWLKDNEPEPADPVLVHGDFRLGNLIVDENGLAAVLDWELAHIGDPREDIAWLCVNSWRFGQTENRVGGFGQLDELLDAYAAAGGARYRPADIDWWEIMGSLKWGVMCMTMYGAFKTGADPSVERAAIGRRVSENEIDLINLFEGLGRHA</sequence>
<dbReference type="Pfam" id="PF01636">
    <property type="entry name" value="APH"/>
    <property type="match status" value="1"/>
</dbReference>
<evidence type="ECO:0000259" key="1">
    <source>
        <dbReference type="Pfam" id="PF01636"/>
    </source>
</evidence>